<protein>
    <recommendedName>
        <fullName evidence="3">Calcineurin-like phosphoesterase domain-containing protein</fullName>
    </recommendedName>
</protein>
<comment type="caution">
    <text evidence="1">The sequence shown here is derived from an EMBL/GenBank/DDBJ whole genome shotgun (WGS) entry which is preliminary data.</text>
</comment>
<dbReference type="SUPFAM" id="SSF56300">
    <property type="entry name" value="Metallo-dependent phosphatases"/>
    <property type="match status" value="1"/>
</dbReference>
<evidence type="ECO:0000313" key="2">
    <source>
        <dbReference type="Proteomes" id="UP000280417"/>
    </source>
</evidence>
<feature type="non-terminal residue" evidence="1">
    <location>
        <position position="94"/>
    </location>
</feature>
<evidence type="ECO:0008006" key="3">
    <source>
        <dbReference type="Google" id="ProtNLM"/>
    </source>
</evidence>
<dbReference type="EMBL" id="QMQA01000094">
    <property type="protein sequence ID" value="RLE13465.1"/>
    <property type="molecule type" value="Genomic_DNA"/>
</dbReference>
<dbReference type="Proteomes" id="UP000280417">
    <property type="component" value="Unassembled WGS sequence"/>
</dbReference>
<proteinExistence type="predicted"/>
<organism evidence="1 2">
    <name type="scientific">Aerophobetes bacterium</name>
    <dbReference type="NCBI Taxonomy" id="2030807"/>
    <lineage>
        <taxon>Bacteria</taxon>
        <taxon>Candidatus Aerophobota</taxon>
    </lineage>
</organism>
<reference evidence="1 2" key="1">
    <citation type="submission" date="2018-06" db="EMBL/GenBank/DDBJ databases">
        <title>Extensive metabolic versatility and redundancy in microbially diverse, dynamic hydrothermal sediments.</title>
        <authorList>
            <person name="Dombrowski N."/>
            <person name="Teske A."/>
            <person name="Baker B.J."/>
        </authorList>
    </citation>
    <scope>NUCLEOTIDE SEQUENCE [LARGE SCALE GENOMIC DNA]</scope>
    <source>
        <strain evidence="1">B3_G15</strain>
    </source>
</reference>
<evidence type="ECO:0000313" key="1">
    <source>
        <dbReference type="EMBL" id="RLE13465.1"/>
    </source>
</evidence>
<dbReference type="AlphaFoldDB" id="A0A662DDC8"/>
<accession>A0A662DDC8</accession>
<name>A0A662DDC8_UNCAE</name>
<gene>
    <name evidence="1" type="ORF">DRJ04_04250</name>
</gene>
<dbReference type="Gene3D" id="3.60.21.10">
    <property type="match status" value="1"/>
</dbReference>
<dbReference type="InterPro" id="IPR029052">
    <property type="entry name" value="Metallo-depent_PP-like"/>
</dbReference>
<sequence length="94" mass="10494">MDADELKNEAAVSDAPRMRHLLEEAARILKKERQKGEIGQQKIKGGLVDLPPEGKAIVVGDLHGDLNSLVTILKESQFLKRVTREKTYLIFLGD</sequence>